<dbReference type="SUPFAM" id="SSF54523">
    <property type="entry name" value="Pili subunits"/>
    <property type="match status" value="1"/>
</dbReference>
<sequence>MHTKGWTLTELLTVIAIIGVLAGLVFVGIHRVRERARQITCASNLRQLGKAFLMYAQDNDGFLPPYRNWPIQAWGDGVTPPELPWLKGCSWSGERGTFYAPHLLFASINPYLQSAEVWFCPSDPYAGTETFYWCIFHKYTSYHFRIKRPINLRDTGYYGKRYVDPSSFCLAEDPNYKETEKACIDTGDPEVYRDCIKWWHAVGGNHFKGTNQLFLDGHVKWSPIIHVVE</sequence>
<dbReference type="PANTHER" id="PTHR30093:SF2">
    <property type="entry name" value="TYPE II SECRETION SYSTEM PROTEIN H"/>
    <property type="match status" value="1"/>
</dbReference>
<keyword evidence="2" id="KW-1133">Transmembrane helix</keyword>
<dbReference type="InterPro" id="IPR012902">
    <property type="entry name" value="N_methyl_site"/>
</dbReference>
<comment type="caution">
    <text evidence="3">The sequence shown here is derived from an EMBL/GenBank/DDBJ whole genome shotgun (WGS) entry which is preliminary data.</text>
</comment>
<feature type="transmembrane region" description="Helical" evidence="2">
    <location>
        <begin position="6"/>
        <end position="29"/>
    </location>
</feature>
<keyword evidence="4" id="KW-1185">Reference proteome</keyword>
<dbReference type="NCBIfam" id="TIGR02532">
    <property type="entry name" value="IV_pilin_GFxxxE"/>
    <property type="match status" value="1"/>
</dbReference>
<accession>A0ABT2EM81</accession>
<proteinExistence type="predicted"/>
<organism evidence="3 4">
    <name type="scientific">Candidatus Fervidibacter sacchari</name>
    <dbReference type="NCBI Taxonomy" id="1448929"/>
    <lineage>
        <taxon>Bacteria</taxon>
        <taxon>Candidatus Fervidibacterota</taxon>
        <taxon>Candidatus Fervidibacter</taxon>
    </lineage>
</organism>
<evidence type="ECO:0000313" key="4">
    <source>
        <dbReference type="Proteomes" id="UP001204798"/>
    </source>
</evidence>
<evidence type="ECO:0000256" key="2">
    <source>
        <dbReference type="SAM" id="Phobius"/>
    </source>
</evidence>
<protein>
    <submittedName>
        <fullName evidence="3">Prepilin-type N-terminal cleavage/methylation domain-containing protein/prepilin-type processing-associated H-X9-DG protein</fullName>
    </submittedName>
</protein>
<dbReference type="EMBL" id="JANUCP010000002">
    <property type="protein sequence ID" value="MCS3919055.1"/>
    <property type="molecule type" value="Genomic_DNA"/>
</dbReference>
<dbReference type="InterPro" id="IPR000983">
    <property type="entry name" value="Bac_GSPG_pilin"/>
</dbReference>
<dbReference type="Proteomes" id="UP001204798">
    <property type="component" value="Unassembled WGS sequence"/>
</dbReference>
<name>A0ABT2EM81_9BACT</name>
<dbReference type="PRINTS" id="PR00813">
    <property type="entry name" value="BCTERIALGSPG"/>
</dbReference>
<dbReference type="RefSeq" id="WP_259095144.1">
    <property type="nucleotide sequence ID" value="NZ_CP130454.1"/>
</dbReference>
<dbReference type="Gene3D" id="3.30.700.10">
    <property type="entry name" value="Glycoprotein, Type 4 Pilin"/>
    <property type="match status" value="1"/>
</dbReference>
<dbReference type="PANTHER" id="PTHR30093">
    <property type="entry name" value="GENERAL SECRETION PATHWAY PROTEIN G"/>
    <property type="match status" value="1"/>
</dbReference>
<dbReference type="InterPro" id="IPR045584">
    <property type="entry name" value="Pilin-like"/>
</dbReference>
<keyword evidence="1" id="KW-0488">Methylation</keyword>
<evidence type="ECO:0000256" key="1">
    <source>
        <dbReference type="ARBA" id="ARBA00022481"/>
    </source>
</evidence>
<keyword evidence="2" id="KW-0812">Transmembrane</keyword>
<reference evidence="3 4" key="1">
    <citation type="submission" date="2022-08" db="EMBL/GenBank/DDBJ databases">
        <title>Bacterial and archaeal communities from various locations to study Microbial Dark Matter (Phase II).</title>
        <authorList>
            <person name="Stepanauskas R."/>
        </authorList>
    </citation>
    <scope>NUCLEOTIDE SEQUENCE [LARGE SCALE GENOMIC DNA]</scope>
    <source>
        <strain evidence="3 4">PD1</strain>
    </source>
</reference>
<keyword evidence="2" id="KW-0472">Membrane</keyword>
<evidence type="ECO:0000313" key="3">
    <source>
        <dbReference type="EMBL" id="MCS3919055.1"/>
    </source>
</evidence>
<gene>
    <name evidence="3" type="ORF">M2350_001455</name>
</gene>